<keyword evidence="1 2" id="KW-0732">Signal</keyword>
<organism evidence="4 5">
    <name type="scientific">Chishuiella changwenlii</name>
    <dbReference type="NCBI Taxonomy" id="1434701"/>
    <lineage>
        <taxon>Bacteria</taxon>
        <taxon>Pseudomonadati</taxon>
        <taxon>Bacteroidota</taxon>
        <taxon>Flavobacteriia</taxon>
        <taxon>Flavobacteriales</taxon>
        <taxon>Weeksellaceae</taxon>
        <taxon>Chishuiella</taxon>
    </lineage>
</organism>
<accession>A0A1M7CMP1</accession>
<evidence type="ECO:0000256" key="2">
    <source>
        <dbReference type="SAM" id="SignalP"/>
    </source>
</evidence>
<dbReference type="RefSeq" id="WP_072933971.1">
    <property type="nucleotide sequence ID" value="NZ_BMFL01000023.1"/>
</dbReference>
<dbReference type="EMBL" id="BMFL01000023">
    <property type="protein sequence ID" value="GGF09484.1"/>
    <property type="molecule type" value="Genomic_DNA"/>
</dbReference>
<reference evidence="5" key="2">
    <citation type="submission" date="2016-11" db="EMBL/GenBank/DDBJ databases">
        <authorList>
            <person name="Varghese N."/>
            <person name="Submissions S."/>
        </authorList>
    </citation>
    <scope>NUCLEOTIDE SEQUENCE [LARGE SCALE GENOMIC DNA]</scope>
    <source>
        <strain evidence="5">DSM 27989</strain>
    </source>
</reference>
<dbReference type="EMBL" id="FRBH01000014">
    <property type="protein sequence ID" value="SHL68442.1"/>
    <property type="molecule type" value="Genomic_DNA"/>
</dbReference>
<gene>
    <name evidence="3" type="ORF">GCM10010984_28290</name>
    <name evidence="4" type="ORF">SAMN05443634_11449</name>
</gene>
<keyword evidence="6" id="KW-1185">Reference proteome</keyword>
<sequence length="700" mass="77019">MKKNLLALFALGAICSSLNAQNTFINDAVIVKVNPNTLFYNGGSVTVNTPASTGTTEKIINQGNIQVRGGFTNQNTTGKNFVNKYTGSSSYGQLIIDNASTVTGNIAIEKTKMDVNANDYAMLGLPFLAGQQVSTIMNRITGNTSFSGSCAVNTPCGQARYTQSALVWDVANTEYDAVTATTTVSPGSNYTLNVRNGGLRTFIQGLGATTSFGVYGVPNNKTVTFDYESGLRNFPSKAAYSSANWGSWKELTNNYDERYNSYLGNPSGQDGSVRFGKNIHRFSNPFTSNLDLSDISRATSWLKIVVNGVENTPTQLHDTALRIRITKLPIAYTINWGPQTGGSNTISDTRISAYLTKAASGATPYTWAGNPDALLIKPFEYFEVEYPTLVAANIGGTNVVTSKYTFTDTQKTFDYNFSGRPVNSGVFARSSQNQSQNDTIGTSYLNDETLKQKGLVGDNDFTQVELFLSKNNEIQGEAGYLINSSNYTTGSANPATVRISTNPIYIYEETKTGEFLSENQTLLNEFNSQDYVGKPIKIGFNNLEEGAQYRINLRLFEQSILNQIDSNFNVGTYYLLDKVANKVSTVDANTEISFTADDKINDRFEFYWNQEPKTLGTDDLNKNNATYLYANNNQKFVRFEERNTTATVEVYDVSGRLISRFSNVNTNSDYKLDIAKAPNLYVVVVTYKNGKVVSEKTTNK</sequence>
<evidence type="ECO:0000313" key="3">
    <source>
        <dbReference type="EMBL" id="GGF09484.1"/>
    </source>
</evidence>
<feature type="signal peptide" evidence="2">
    <location>
        <begin position="1"/>
        <end position="20"/>
    </location>
</feature>
<dbReference type="AlphaFoldDB" id="A0A1M7CMP1"/>
<dbReference type="OrthoDB" id="1272926at2"/>
<reference evidence="6" key="4">
    <citation type="journal article" date="2019" name="Int. J. Syst. Evol. Microbiol.">
        <title>The Global Catalogue of Microorganisms (GCM) 10K type strain sequencing project: providing services to taxonomists for standard genome sequencing and annotation.</title>
        <authorList>
            <consortium name="The Broad Institute Genomics Platform"/>
            <consortium name="The Broad Institute Genome Sequencing Center for Infectious Disease"/>
            <person name="Wu L."/>
            <person name="Ma J."/>
        </authorList>
    </citation>
    <scope>NUCLEOTIDE SEQUENCE [LARGE SCALE GENOMIC DNA]</scope>
    <source>
        <strain evidence="6">CGMCC 1.12707</strain>
    </source>
</reference>
<dbReference type="Proteomes" id="UP000650994">
    <property type="component" value="Unassembled WGS sequence"/>
</dbReference>
<reference evidence="3" key="1">
    <citation type="journal article" date="2014" name="Int. J. Syst. Evol. Microbiol.">
        <title>Complete genome of a new Firmicutes species belonging to the dominant human colonic microbiota ('Ruminococcus bicirculans') reveals two chromosomes and a selective capacity to utilize plant glucans.</title>
        <authorList>
            <consortium name="NISC Comparative Sequencing Program"/>
            <person name="Wegmann U."/>
            <person name="Louis P."/>
            <person name="Goesmann A."/>
            <person name="Henrissat B."/>
            <person name="Duncan S.H."/>
            <person name="Flint H.J."/>
        </authorList>
    </citation>
    <scope>NUCLEOTIDE SEQUENCE</scope>
    <source>
        <strain evidence="3">CGMCC 1.12707</strain>
    </source>
</reference>
<evidence type="ECO:0000256" key="1">
    <source>
        <dbReference type="ARBA" id="ARBA00022729"/>
    </source>
</evidence>
<evidence type="ECO:0000313" key="5">
    <source>
        <dbReference type="Proteomes" id="UP000184120"/>
    </source>
</evidence>
<protein>
    <submittedName>
        <fullName evidence="4">Por secretion system C-terminal sorting domain-containing protein</fullName>
    </submittedName>
</protein>
<dbReference type="NCBIfam" id="TIGR04183">
    <property type="entry name" value="Por_Secre_tail"/>
    <property type="match status" value="1"/>
</dbReference>
<name>A0A1M7CMP1_9FLAO</name>
<feature type="chain" id="PRO_5013337037" evidence="2">
    <location>
        <begin position="21"/>
        <end position="700"/>
    </location>
</feature>
<dbReference type="STRING" id="1434701.SAMN05443634_11449"/>
<dbReference type="Proteomes" id="UP000184120">
    <property type="component" value="Unassembled WGS sequence"/>
</dbReference>
<reference evidence="4" key="3">
    <citation type="submission" date="2016-11" db="EMBL/GenBank/DDBJ databases">
        <authorList>
            <person name="Jaros S."/>
            <person name="Januszkiewicz K."/>
            <person name="Wedrychowicz H."/>
        </authorList>
    </citation>
    <scope>NUCLEOTIDE SEQUENCE [LARGE SCALE GENOMIC DNA]</scope>
    <source>
        <strain evidence="4">DSM 27989</strain>
    </source>
</reference>
<dbReference type="InterPro" id="IPR026444">
    <property type="entry name" value="Secre_tail"/>
</dbReference>
<proteinExistence type="predicted"/>
<reference evidence="3" key="5">
    <citation type="submission" date="2024-05" db="EMBL/GenBank/DDBJ databases">
        <authorList>
            <person name="Sun Q."/>
            <person name="Zhou Y."/>
        </authorList>
    </citation>
    <scope>NUCLEOTIDE SEQUENCE</scope>
    <source>
        <strain evidence="3">CGMCC 1.12707</strain>
    </source>
</reference>
<evidence type="ECO:0000313" key="4">
    <source>
        <dbReference type="EMBL" id="SHL68442.1"/>
    </source>
</evidence>
<evidence type="ECO:0000313" key="6">
    <source>
        <dbReference type="Proteomes" id="UP000650994"/>
    </source>
</evidence>